<protein>
    <submittedName>
        <fullName evidence="2">PIR protein</fullName>
    </submittedName>
</protein>
<evidence type="ECO:0000256" key="1">
    <source>
        <dbReference type="SAM" id="Phobius"/>
    </source>
</evidence>
<keyword evidence="1" id="KW-0812">Transmembrane</keyword>
<name>A0A1D3JKH3_PLAMA</name>
<dbReference type="Proteomes" id="UP000219813">
    <property type="component" value="Chromosome 2"/>
</dbReference>
<gene>
    <name evidence="2" type="primary">PmUG01_02010400</name>
    <name evidence="2" type="ORF">PMUG01_02010400</name>
</gene>
<dbReference type="AlphaFoldDB" id="A0A1D3JKH3"/>
<keyword evidence="1" id="KW-0472">Membrane</keyword>
<evidence type="ECO:0000313" key="3">
    <source>
        <dbReference type="Proteomes" id="UP000219813"/>
    </source>
</evidence>
<organism evidence="2 3">
    <name type="scientific">Plasmodium malariae</name>
    <dbReference type="NCBI Taxonomy" id="5858"/>
    <lineage>
        <taxon>Eukaryota</taxon>
        <taxon>Sar</taxon>
        <taxon>Alveolata</taxon>
        <taxon>Apicomplexa</taxon>
        <taxon>Aconoidasida</taxon>
        <taxon>Haemosporida</taxon>
        <taxon>Plasmodiidae</taxon>
        <taxon>Plasmodium</taxon>
        <taxon>Plasmodium (Plasmodium)</taxon>
    </lineage>
</organism>
<keyword evidence="1" id="KW-1133">Transmembrane helix</keyword>
<dbReference type="EMBL" id="LT594623">
    <property type="protein sequence ID" value="SBT87059.1"/>
    <property type="molecule type" value="Genomic_DNA"/>
</dbReference>
<feature type="transmembrane region" description="Helical" evidence="1">
    <location>
        <begin position="258"/>
        <end position="276"/>
    </location>
</feature>
<accession>A0A1D3JKH3</accession>
<dbReference type="KEGG" id="pmal:PMUG01_02010400"/>
<sequence length="285" mass="33154">MSVKQIKRQLYFLEKWPEYNFDKFRGIVNEKYKSSTCKNGEGLDIQGNTEKCVKLHTILDDLENILDLSHGKFSNIWNDFKDVISPTSKSNIYSSTAIDRFIDTYGKIVEDYYVRSFNKYKNLHGNEEEVIDTMILYYFVENIENIKRMISEARDKNNNICCWFINHCLEIVRKYQNGKCSSAIFDKSTGSTVCREVNNFLAQYKEKVLPVLKSKPNIIAENTYSMLSPIPCSSEDPFRNNFYSFFRSSSELSKTGKGVITVFSIFGVFMILFFLYKVSKNSVLI</sequence>
<reference evidence="2 3" key="1">
    <citation type="submission" date="2016-06" db="EMBL/GenBank/DDBJ databases">
        <authorList>
            <consortium name="Pathogen Informatics"/>
        </authorList>
    </citation>
    <scope>NUCLEOTIDE SEQUENCE [LARGE SCALE GENOMIC DNA]</scope>
</reference>
<dbReference type="RefSeq" id="XP_028860120.1">
    <property type="nucleotide sequence ID" value="XM_029008573.1"/>
</dbReference>
<evidence type="ECO:0000313" key="2">
    <source>
        <dbReference type="EMBL" id="SBT87059.1"/>
    </source>
</evidence>
<proteinExistence type="predicted"/>
<dbReference type="OrthoDB" id="383182at2759"/>
<dbReference type="VEuPathDB" id="PlasmoDB:PmUG01_02010400"/>
<keyword evidence="3" id="KW-1185">Reference proteome</keyword>
<dbReference type="GeneID" id="39866508"/>